<organism evidence="2">
    <name type="scientific">Candidatus Kentrum sp. DK</name>
    <dbReference type="NCBI Taxonomy" id="2126562"/>
    <lineage>
        <taxon>Bacteria</taxon>
        <taxon>Pseudomonadati</taxon>
        <taxon>Pseudomonadota</taxon>
        <taxon>Gammaproteobacteria</taxon>
        <taxon>Candidatus Kentrum</taxon>
    </lineage>
</organism>
<gene>
    <name evidence="2" type="ORF">BECKDK2373B_GA0170837_11263</name>
</gene>
<dbReference type="InterPro" id="IPR036291">
    <property type="entry name" value="NAD(P)-bd_dom_sf"/>
</dbReference>
<dbReference type="Gene3D" id="3.40.50.720">
    <property type="entry name" value="NAD(P)-binding Rossmann-like Domain"/>
    <property type="match status" value="1"/>
</dbReference>
<dbReference type="PRINTS" id="PR00080">
    <property type="entry name" value="SDRFAMILY"/>
</dbReference>
<name>A0A450T9U2_9GAMM</name>
<dbReference type="PRINTS" id="PR00081">
    <property type="entry name" value="GDHRDH"/>
</dbReference>
<reference evidence="2" key="1">
    <citation type="submission" date="2019-02" db="EMBL/GenBank/DDBJ databases">
        <authorList>
            <person name="Gruber-Vodicka R. H."/>
            <person name="Seah K. B. B."/>
        </authorList>
    </citation>
    <scope>NUCLEOTIDE SEQUENCE</scope>
    <source>
        <strain evidence="2">BECK_DK47</strain>
    </source>
</reference>
<evidence type="ECO:0000256" key="1">
    <source>
        <dbReference type="ARBA" id="ARBA00006484"/>
    </source>
</evidence>
<dbReference type="CDD" id="cd05233">
    <property type="entry name" value="SDR_c"/>
    <property type="match status" value="1"/>
</dbReference>
<dbReference type="NCBIfam" id="NF009466">
    <property type="entry name" value="PRK12826.1-2"/>
    <property type="match status" value="1"/>
</dbReference>
<sequence length="259" mass="26887">MTKSLQGRRAIVTGAATGIGRTTAEHLREAGARVHICDIDEAALEAAASALPGLGTGLCDVSDENQVEGFFREAVANLGGLDILINNAGIAGPTAPVEEIDPQSWARTLAVDLTGQFLCARKAVPLLKASGGGAIINVSSAGGRFGYPMRTPYAAAKWGIIGLTKTLAMELGSFSIRVNALCPGFVAGDRLERVIATKAKIQGVPVDALRDTYLDLNSLQSFVAPEQIAQTMVFLCTPAGAAISGQVIAVDGDLRTLRV</sequence>
<protein>
    <submittedName>
        <fullName evidence="2">NAD(P)-dependent dehydrogenase, short-chain alcohol dehydrogenase family</fullName>
    </submittedName>
</protein>
<comment type="similarity">
    <text evidence="1">Belongs to the short-chain dehydrogenases/reductases (SDR) family.</text>
</comment>
<evidence type="ECO:0000313" key="2">
    <source>
        <dbReference type="EMBL" id="VFJ63438.1"/>
    </source>
</evidence>
<dbReference type="SUPFAM" id="SSF51735">
    <property type="entry name" value="NAD(P)-binding Rossmann-fold domains"/>
    <property type="match status" value="1"/>
</dbReference>
<dbReference type="InterPro" id="IPR002347">
    <property type="entry name" value="SDR_fam"/>
</dbReference>
<dbReference type="AlphaFoldDB" id="A0A450T9U2"/>
<dbReference type="PANTHER" id="PTHR42760">
    <property type="entry name" value="SHORT-CHAIN DEHYDROGENASES/REDUCTASES FAMILY MEMBER"/>
    <property type="match status" value="1"/>
</dbReference>
<proteinExistence type="inferred from homology"/>
<dbReference type="PROSITE" id="PS00061">
    <property type="entry name" value="ADH_SHORT"/>
    <property type="match status" value="1"/>
</dbReference>
<dbReference type="EMBL" id="CAADEX010000126">
    <property type="protein sequence ID" value="VFJ63438.1"/>
    <property type="molecule type" value="Genomic_DNA"/>
</dbReference>
<dbReference type="GO" id="GO:0030497">
    <property type="term" value="P:fatty acid elongation"/>
    <property type="evidence" value="ECO:0007669"/>
    <property type="project" value="TreeGrafter"/>
</dbReference>
<dbReference type="FunFam" id="3.40.50.720:FF:000084">
    <property type="entry name" value="Short-chain dehydrogenase reductase"/>
    <property type="match status" value="1"/>
</dbReference>
<dbReference type="InterPro" id="IPR020904">
    <property type="entry name" value="Sc_DH/Rdtase_CS"/>
</dbReference>
<dbReference type="Pfam" id="PF13561">
    <property type="entry name" value="adh_short_C2"/>
    <property type="match status" value="1"/>
</dbReference>
<accession>A0A450T9U2</accession>
<dbReference type="PANTHER" id="PTHR42760:SF40">
    <property type="entry name" value="3-OXOACYL-[ACYL-CARRIER-PROTEIN] REDUCTASE, CHLOROPLASTIC"/>
    <property type="match status" value="1"/>
</dbReference>
<dbReference type="GO" id="GO:0016616">
    <property type="term" value="F:oxidoreductase activity, acting on the CH-OH group of donors, NAD or NADP as acceptor"/>
    <property type="evidence" value="ECO:0007669"/>
    <property type="project" value="TreeGrafter"/>
</dbReference>